<comment type="similarity">
    <text evidence="2">Belongs to the plant LTP family.</text>
</comment>
<dbReference type="Gene3D" id="1.10.110.10">
    <property type="entry name" value="Plant lipid-transfer and hydrophobic proteins"/>
    <property type="match status" value="1"/>
</dbReference>
<feature type="non-terminal residue" evidence="12">
    <location>
        <position position="230"/>
    </location>
</feature>
<feature type="signal peptide" evidence="10">
    <location>
        <begin position="1"/>
        <end position="27"/>
    </location>
</feature>
<organism evidence="12 13">
    <name type="scientific">Escallonia herrerae</name>
    <dbReference type="NCBI Taxonomy" id="1293975"/>
    <lineage>
        <taxon>Eukaryota</taxon>
        <taxon>Viridiplantae</taxon>
        <taxon>Streptophyta</taxon>
        <taxon>Embryophyta</taxon>
        <taxon>Tracheophyta</taxon>
        <taxon>Spermatophyta</taxon>
        <taxon>Magnoliopsida</taxon>
        <taxon>eudicotyledons</taxon>
        <taxon>Gunneridae</taxon>
        <taxon>Pentapetalae</taxon>
        <taxon>asterids</taxon>
        <taxon>campanulids</taxon>
        <taxon>Escalloniales</taxon>
        <taxon>Escalloniaceae</taxon>
        <taxon>Escallonia</taxon>
    </lineage>
</organism>
<name>A0AA88XCV1_9ASTE</name>
<evidence type="ECO:0000256" key="2">
    <source>
        <dbReference type="ARBA" id="ARBA00009748"/>
    </source>
</evidence>
<dbReference type="FunFam" id="1.10.110.10:FF:000001">
    <property type="entry name" value="Bifunctional inhibitor/lipid-transfer protein/seed storage 2S albumin superfamily protein"/>
    <property type="match status" value="1"/>
</dbReference>
<evidence type="ECO:0000256" key="9">
    <source>
        <dbReference type="SAM" id="MobiDB-lite"/>
    </source>
</evidence>
<evidence type="ECO:0000256" key="3">
    <source>
        <dbReference type="ARBA" id="ARBA00022475"/>
    </source>
</evidence>
<evidence type="ECO:0000256" key="7">
    <source>
        <dbReference type="ARBA" id="ARBA00023180"/>
    </source>
</evidence>
<feature type="compositionally biased region" description="Polar residues" evidence="9">
    <location>
        <begin position="185"/>
        <end position="200"/>
    </location>
</feature>
<keyword evidence="4" id="KW-0336">GPI-anchor</keyword>
<keyword evidence="8" id="KW-0449">Lipoprotein</keyword>
<dbReference type="GO" id="GO:0098552">
    <property type="term" value="C:side of membrane"/>
    <property type="evidence" value="ECO:0007669"/>
    <property type="project" value="UniProtKB-KW"/>
</dbReference>
<evidence type="ECO:0000256" key="6">
    <source>
        <dbReference type="ARBA" id="ARBA00023157"/>
    </source>
</evidence>
<keyword evidence="5 10" id="KW-0732">Signal</keyword>
<protein>
    <recommendedName>
        <fullName evidence="11">Bifunctional inhibitor/plant lipid transfer protein/seed storage helical domain-containing protein</fullName>
    </recommendedName>
</protein>
<evidence type="ECO:0000256" key="5">
    <source>
        <dbReference type="ARBA" id="ARBA00022729"/>
    </source>
</evidence>
<keyword evidence="4" id="KW-0472">Membrane</keyword>
<feature type="region of interest" description="Disordered" evidence="9">
    <location>
        <begin position="166"/>
        <end position="215"/>
    </location>
</feature>
<dbReference type="AlphaFoldDB" id="A0AA88XCV1"/>
<comment type="subcellular location">
    <subcellularLocation>
        <location evidence="1">Cell membrane</location>
        <topology evidence="1">Lipid-anchor</topology>
        <topology evidence="1">GPI-anchor</topology>
    </subcellularLocation>
</comment>
<dbReference type="PANTHER" id="PTHR33044">
    <property type="entry name" value="BIFUNCTIONAL INHIBITOR/LIPID-TRANSFER PROTEIN/SEED STORAGE 2S ALBUMIN SUPERFAMILY PROTEIN-RELATED"/>
    <property type="match status" value="1"/>
</dbReference>
<dbReference type="SMART" id="SM00499">
    <property type="entry name" value="AAI"/>
    <property type="match status" value="1"/>
</dbReference>
<dbReference type="GO" id="GO:0005886">
    <property type="term" value="C:plasma membrane"/>
    <property type="evidence" value="ECO:0007669"/>
    <property type="project" value="UniProtKB-SubCell"/>
</dbReference>
<evidence type="ECO:0000256" key="8">
    <source>
        <dbReference type="ARBA" id="ARBA00023288"/>
    </source>
</evidence>
<gene>
    <name evidence="12" type="ORF">RJ639_001304</name>
</gene>
<dbReference type="Pfam" id="PF14368">
    <property type="entry name" value="LTP_2"/>
    <property type="match status" value="1"/>
</dbReference>
<evidence type="ECO:0000256" key="4">
    <source>
        <dbReference type="ARBA" id="ARBA00022622"/>
    </source>
</evidence>
<keyword evidence="6" id="KW-1015">Disulfide bond</keyword>
<dbReference type="CDD" id="cd00010">
    <property type="entry name" value="AAI_LTSS"/>
    <property type="match status" value="1"/>
</dbReference>
<dbReference type="SUPFAM" id="SSF47699">
    <property type="entry name" value="Bifunctional inhibitor/lipid-transfer protein/seed storage 2S albumin"/>
    <property type="match status" value="1"/>
</dbReference>
<comment type="caution">
    <text evidence="12">The sequence shown here is derived from an EMBL/GenBank/DDBJ whole genome shotgun (WGS) entry which is preliminary data.</text>
</comment>
<proteinExistence type="inferred from homology"/>
<feature type="chain" id="PRO_5041662578" description="Bifunctional inhibitor/plant lipid transfer protein/seed storage helical domain-containing protein" evidence="10">
    <location>
        <begin position="28"/>
        <end position="230"/>
    </location>
</feature>
<dbReference type="InterPro" id="IPR036312">
    <property type="entry name" value="Bifun_inhib/LTP/seed_sf"/>
</dbReference>
<evidence type="ECO:0000313" key="13">
    <source>
        <dbReference type="Proteomes" id="UP001188597"/>
    </source>
</evidence>
<sequence length="230" mass="22823">MEARTPFSSLVSALAIILVVSIMPVYGQISTPCTSSMITSFTPCMNFVTNSSTNGSSPTAACCNSLKSITSNGTDCLCLIATGSIPFQIPINRTLAISLPRACNMPGVPLQCKASGAPIPAPGPVALGPSLSPKTSPSSSPGVLSQPLLSCEHVLTPFGIAGSTVPGSTTPALAPEADATPALTPPSTTGSQAPTANSGSRPVVNPTSAATPSHSLSPSLLLAVLGAAVL</sequence>
<dbReference type="Proteomes" id="UP001188597">
    <property type="component" value="Unassembled WGS sequence"/>
</dbReference>
<dbReference type="InterPro" id="IPR016140">
    <property type="entry name" value="Bifunc_inhib/LTP/seed_store"/>
</dbReference>
<keyword evidence="13" id="KW-1185">Reference proteome</keyword>
<feature type="domain" description="Bifunctional inhibitor/plant lipid transfer protein/seed storage helical" evidence="11">
    <location>
        <begin position="33"/>
        <end position="112"/>
    </location>
</feature>
<evidence type="ECO:0000256" key="10">
    <source>
        <dbReference type="SAM" id="SignalP"/>
    </source>
</evidence>
<dbReference type="InterPro" id="IPR043325">
    <property type="entry name" value="LTSS"/>
</dbReference>
<evidence type="ECO:0000256" key="1">
    <source>
        <dbReference type="ARBA" id="ARBA00004609"/>
    </source>
</evidence>
<keyword evidence="3" id="KW-1003">Cell membrane</keyword>
<reference evidence="12" key="1">
    <citation type="submission" date="2022-12" db="EMBL/GenBank/DDBJ databases">
        <title>Draft genome assemblies for two species of Escallonia (Escalloniales).</title>
        <authorList>
            <person name="Chanderbali A."/>
            <person name="Dervinis C."/>
            <person name="Anghel I."/>
            <person name="Soltis D."/>
            <person name="Soltis P."/>
            <person name="Zapata F."/>
        </authorList>
    </citation>
    <scope>NUCLEOTIDE SEQUENCE</scope>
    <source>
        <strain evidence="12">UCBG64.0493</strain>
        <tissue evidence="12">Leaf</tissue>
    </source>
</reference>
<evidence type="ECO:0000313" key="12">
    <source>
        <dbReference type="EMBL" id="KAK3042184.1"/>
    </source>
</evidence>
<accession>A0AA88XCV1</accession>
<dbReference type="EMBL" id="JAVXUP010000023">
    <property type="protein sequence ID" value="KAK3042184.1"/>
    <property type="molecule type" value="Genomic_DNA"/>
</dbReference>
<keyword evidence="7" id="KW-0325">Glycoprotein</keyword>
<evidence type="ECO:0000259" key="11">
    <source>
        <dbReference type="SMART" id="SM00499"/>
    </source>
</evidence>